<sequence length="378" mass="41846">MYFQAAETIGPRLQLSQYMGFTTTSYPAICFYIHHHGAGHITRAISIAAAIKDFPVCFLGSNLKPYADLISSHIECIHLPMDVPLDDEPELPPAELNFLHYAPLGLEGIRRRADILTGVFREKYPMILVVDVSVEVTLLARLCGIPTVVMLQHGRRNDEPHRNAYQSAQLLIAPFSPVMASGGIAEEFAAKTFYSGGFSRYSNLNLSTNIHESPGHLAILTGKGGTSVDPEFIIFLANQCPGYVFHVIGQLAPEDAKAPDNIIWHGHQHDPLDLLLMCEIVIGNAGHNTVMEMADLNKRFICIPEERPFEEQEQKAALLAQNGKAVLVKASDLYAEDWPALLDDVGQLTPDWTNVINPEALLNIAEKLRITAEDLYLR</sequence>
<dbReference type="Proteomes" id="UP000320300">
    <property type="component" value="Unassembled WGS sequence"/>
</dbReference>
<feature type="domain" description="Glycosyl transferase family 28 C-terminal" evidence="1">
    <location>
        <begin position="278"/>
        <end position="336"/>
    </location>
</feature>
<evidence type="ECO:0000313" key="3">
    <source>
        <dbReference type="Proteomes" id="UP000320300"/>
    </source>
</evidence>
<dbReference type="RefSeq" id="WP_142527982.1">
    <property type="nucleotide sequence ID" value="NZ_CBCSJO010000001.1"/>
</dbReference>
<dbReference type="Pfam" id="PF04101">
    <property type="entry name" value="Glyco_tran_28_C"/>
    <property type="match status" value="1"/>
</dbReference>
<organism evidence="2 3">
    <name type="scientific">Pedobacter westerhofensis</name>
    <dbReference type="NCBI Taxonomy" id="425512"/>
    <lineage>
        <taxon>Bacteria</taxon>
        <taxon>Pseudomonadati</taxon>
        <taxon>Bacteroidota</taxon>
        <taxon>Sphingobacteriia</taxon>
        <taxon>Sphingobacteriales</taxon>
        <taxon>Sphingobacteriaceae</taxon>
        <taxon>Pedobacter</taxon>
    </lineage>
</organism>
<dbReference type="AlphaFoldDB" id="A0A521CX88"/>
<keyword evidence="2" id="KW-0808">Transferase</keyword>
<protein>
    <submittedName>
        <fullName evidence="2">Predicted glycosyl transferase</fullName>
    </submittedName>
</protein>
<dbReference type="SUPFAM" id="SSF53756">
    <property type="entry name" value="UDP-Glycosyltransferase/glycogen phosphorylase"/>
    <property type="match status" value="1"/>
</dbReference>
<dbReference type="InterPro" id="IPR007235">
    <property type="entry name" value="Glyco_trans_28_C"/>
</dbReference>
<dbReference type="EMBL" id="FXTN01000004">
    <property type="protein sequence ID" value="SMO64059.1"/>
    <property type="molecule type" value="Genomic_DNA"/>
</dbReference>
<keyword evidence="3" id="KW-1185">Reference proteome</keyword>
<dbReference type="PANTHER" id="PTHR21015">
    <property type="entry name" value="UDP-N-ACETYLGLUCOSAMINE--N-ACETYLMURAMYL-(PENTAPEPTIDE) PYROPHOSPHORYL-UNDECAPRENOL N-ACETYLGLUCOSAMINE TRANSFERASE 1"/>
    <property type="match status" value="1"/>
</dbReference>
<accession>A0A521CX88</accession>
<proteinExistence type="predicted"/>
<dbReference type="OrthoDB" id="9809594at2"/>
<gene>
    <name evidence="2" type="ORF">SAMN06265348_104284</name>
</gene>
<evidence type="ECO:0000259" key="1">
    <source>
        <dbReference type="Pfam" id="PF04101"/>
    </source>
</evidence>
<name>A0A521CX88_9SPHI</name>
<dbReference type="GO" id="GO:0016758">
    <property type="term" value="F:hexosyltransferase activity"/>
    <property type="evidence" value="ECO:0007669"/>
    <property type="project" value="InterPro"/>
</dbReference>
<dbReference type="Gene3D" id="3.40.50.2000">
    <property type="entry name" value="Glycogen Phosphorylase B"/>
    <property type="match status" value="1"/>
</dbReference>
<dbReference type="PANTHER" id="PTHR21015:SF22">
    <property type="entry name" value="GLYCOSYLTRANSFERASE"/>
    <property type="match status" value="1"/>
</dbReference>
<evidence type="ECO:0000313" key="2">
    <source>
        <dbReference type="EMBL" id="SMO64059.1"/>
    </source>
</evidence>
<reference evidence="2 3" key="1">
    <citation type="submission" date="2017-05" db="EMBL/GenBank/DDBJ databases">
        <authorList>
            <person name="Varghese N."/>
            <person name="Submissions S."/>
        </authorList>
    </citation>
    <scope>NUCLEOTIDE SEQUENCE [LARGE SCALE GENOMIC DNA]</scope>
    <source>
        <strain evidence="2 3">DSM 19036</strain>
    </source>
</reference>